<dbReference type="InterPro" id="IPR000260">
    <property type="entry name" value="NADH4_N"/>
</dbReference>
<comment type="function">
    <text evidence="1">Core subunit of the mitochondrial membrane respiratory chain NADH dehydrogenase (Complex I) that is believed to belong to the minimal assembly required for catalysis. Complex I functions in the transfer of electrons from NADH to the respiratory chain. The immediate electron acceptor for the enzyme is believed to be ubiquinone.</text>
</comment>
<comment type="function">
    <text evidence="17">Core subunit of the mitochondrial membrane respiratory chain NADH dehydrogenase (Complex I) which catalyzes electron transfer from NADH through the respiratory chain, using ubiquinone as an electron acceptor. Essential for the catalytic activity and assembly of complex I.</text>
</comment>
<proteinExistence type="inferred from homology"/>
<keyword evidence="12 17" id="KW-0520">NAD</keyword>
<dbReference type="PANTHER" id="PTHR43507">
    <property type="entry name" value="NADH-UBIQUINONE OXIDOREDUCTASE CHAIN 4"/>
    <property type="match status" value="1"/>
</dbReference>
<evidence type="ECO:0000256" key="15">
    <source>
        <dbReference type="ARBA" id="ARBA00023136"/>
    </source>
</evidence>
<keyword evidence="11 17" id="KW-1133">Transmembrane helix</keyword>
<feature type="transmembrane region" description="Helical" evidence="17">
    <location>
        <begin position="212"/>
        <end position="235"/>
    </location>
</feature>
<accession>A0A411DAI7</accession>
<evidence type="ECO:0000256" key="4">
    <source>
        <dbReference type="ARBA" id="ARBA00012944"/>
    </source>
</evidence>
<evidence type="ECO:0000256" key="17">
    <source>
        <dbReference type="RuleBase" id="RU003297"/>
    </source>
</evidence>
<evidence type="ECO:0000256" key="6">
    <source>
        <dbReference type="ARBA" id="ARBA00022448"/>
    </source>
</evidence>
<dbReference type="Pfam" id="PF01059">
    <property type="entry name" value="Oxidored_q5_N"/>
    <property type="match status" value="1"/>
</dbReference>
<dbReference type="GO" id="GO:0008137">
    <property type="term" value="F:NADH dehydrogenase (ubiquinone) activity"/>
    <property type="evidence" value="ECO:0007669"/>
    <property type="project" value="UniProtKB-UniRule"/>
</dbReference>
<feature type="transmembrane region" description="Helical" evidence="17">
    <location>
        <begin position="141"/>
        <end position="160"/>
    </location>
</feature>
<dbReference type="InterPro" id="IPR003918">
    <property type="entry name" value="NADH_UbQ_OxRdtase"/>
</dbReference>
<evidence type="ECO:0000256" key="16">
    <source>
        <dbReference type="ARBA" id="ARBA00049551"/>
    </source>
</evidence>
<keyword evidence="15 17" id="KW-0472">Membrane</keyword>
<evidence type="ECO:0000256" key="2">
    <source>
        <dbReference type="ARBA" id="ARBA00004225"/>
    </source>
</evidence>
<feature type="transmembrane region" description="Helical" evidence="17">
    <location>
        <begin position="335"/>
        <end position="352"/>
    </location>
</feature>
<feature type="transmembrane region" description="Helical" evidence="17">
    <location>
        <begin position="372"/>
        <end position="397"/>
    </location>
</feature>
<keyword evidence="14 17" id="KW-0496">Mitochondrion</keyword>
<keyword evidence="10 17" id="KW-0249">Electron transport</keyword>
<dbReference type="GO" id="GO:0003954">
    <property type="term" value="F:NADH dehydrogenase activity"/>
    <property type="evidence" value="ECO:0007669"/>
    <property type="project" value="TreeGrafter"/>
</dbReference>
<comment type="similarity">
    <text evidence="3 17">Belongs to the complex I subunit 4 family.</text>
</comment>
<evidence type="ECO:0000256" key="3">
    <source>
        <dbReference type="ARBA" id="ARBA00009025"/>
    </source>
</evidence>
<dbReference type="GO" id="GO:0048039">
    <property type="term" value="F:ubiquinone binding"/>
    <property type="evidence" value="ECO:0007669"/>
    <property type="project" value="TreeGrafter"/>
</dbReference>
<evidence type="ECO:0000313" key="20">
    <source>
        <dbReference type="EMBL" id="QAY82237.1"/>
    </source>
</evidence>
<feature type="transmembrane region" description="Helical" evidence="17">
    <location>
        <begin position="82"/>
        <end position="102"/>
    </location>
</feature>
<evidence type="ECO:0000256" key="14">
    <source>
        <dbReference type="ARBA" id="ARBA00023128"/>
    </source>
</evidence>
<evidence type="ECO:0000256" key="13">
    <source>
        <dbReference type="ARBA" id="ARBA00023075"/>
    </source>
</evidence>
<evidence type="ECO:0000256" key="9">
    <source>
        <dbReference type="ARBA" id="ARBA00022967"/>
    </source>
</evidence>
<dbReference type="GO" id="GO:0015990">
    <property type="term" value="P:electron transport coupled proton transport"/>
    <property type="evidence" value="ECO:0007669"/>
    <property type="project" value="TreeGrafter"/>
</dbReference>
<reference evidence="20" key="1">
    <citation type="submission" date="2017-11" db="EMBL/GenBank/DDBJ databases">
        <title>Adaptive evolution of mitochondrial genomes in ladybugs (Coleoptera: Coccinellidae).</title>
        <authorList>
            <person name="Zhang L."/>
            <person name="Wang X.-T."/>
            <person name="Yuan M.-L."/>
        </authorList>
    </citation>
    <scope>NUCLEOTIDE SEQUENCE</scope>
</reference>
<feature type="transmembrane region" description="Helical" evidence="17">
    <location>
        <begin position="180"/>
        <end position="200"/>
    </location>
</feature>
<gene>
    <name evidence="20" type="primary">ND4</name>
</gene>
<dbReference type="AlphaFoldDB" id="A0A411DAI7"/>
<protein>
    <recommendedName>
        <fullName evidence="5 17">NADH-ubiquinone oxidoreductase chain 4</fullName>
        <ecNumber evidence="4 17">7.1.1.2</ecNumber>
    </recommendedName>
</protein>
<dbReference type="EMBL" id="MG584728">
    <property type="protein sequence ID" value="QAY82237.1"/>
    <property type="molecule type" value="Genomic_DNA"/>
</dbReference>
<keyword evidence="7 17" id="KW-0679">Respiratory chain</keyword>
<keyword evidence="9" id="KW-1278">Translocase</keyword>
<evidence type="ECO:0000256" key="1">
    <source>
        <dbReference type="ARBA" id="ARBA00003257"/>
    </source>
</evidence>
<evidence type="ECO:0000259" key="19">
    <source>
        <dbReference type="Pfam" id="PF01059"/>
    </source>
</evidence>
<evidence type="ECO:0000256" key="7">
    <source>
        <dbReference type="ARBA" id="ARBA00022660"/>
    </source>
</evidence>
<keyword evidence="8 17" id="KW-0812">Transmembrane</keyword>
<evidence type="ECO:0000256" key="11">
    <source>
        <dbReference type="ARBA" id="ARBA00022989"/>
    </source>
</evidence>
<dbReference type="EC" id="7.1.1.2" evidence="4 17"/>
<dbReference type="PRINTS" id="PR01437">
    <property type="entry name" value="NUOXDRDTASE4"/>
</dbReference>
<feature type="domain" description="NADH:quinone oxidoreductase/Mrp antiporter transmembrane" evidence="18">
    <location>
        <begin position="103"/>
        <end position="385"/>
    </location>
</feature>
<evidence type="ECO:0000256" key="8">
    <source>
        <dbReference type="ARBA" id="ARBA00022692"/>
    </source>
</evidence>
<dbReference type="Pfam" id="PF00361">
    <property type="entry name" value="Proton_antipo_M"/>
    <property type="match status" value="1"/>
</dbReference>
<feature type="transmembrane region" description="Helical" evidence="17">
    <location>
        <begin position="294"/>
        <end position="314"/>
    </location>
</feature>
<comment type="subcellular location">
    <subcellularLocation>
        <location evidence="2 17">Mitochondrion membrane</location>
        <topology evidence="2 17">Multi-pass membrane protein</topology>
    </subcellularLocation>
</comment>
<evidence type="ECO:0000256" key="5">
    <source>
        <dbReference type="ARBA" id="ARBA00021006"/>
    </source>
</evidence>
<evidence type="ECO:0000256" key="10">
    <source>
        <dbReference type="ARBA" id="ARBA00022982"/>
    </source>
</evidence>
<geneLocation type="mitochondrion" evidence="20"/>
<dbReference type="GO" id="GO:0042773">
    <property type="term" value="P:ATP synthesis coupled electron transport"/>
    <property type="evidence" value="ECO:0007669"/>
    <property type="project" value="InterPro"/>
</dbReference>
<feature type="transmembrane region" description="Helical" evidence="17">
    <location>
        <begin position="241"/>
        <end position="261"/>
    </location>
</feature>
<feature type="transmembrane region" description="Helical" evidence="17">
    <location>
        <begin position="45"/>
        <end position="70"/>
    </location>
</feature>
<comment type="catalytic activity">
    <reaction evidence="16 17">
        <text>a ubiquinone + NADH + 5 H(+)(in) = a ubiquinol + NAD(+) + 4 H(+)(out)</text>
        <dbReference type="Rhea" id="RHEA:29091"/>
        <dbReference type="Rhea" id="RHEA-COMP:9565"/>
        <dbReference type="Rhea" id="RHEA-COMP:9566"/>
        <dbReference type="ChEBI" id="CHEBI:15378"/>
        <dbReference type="ChEBI" id="CHEBI:16389"/>
        <dbReference type="ChEBI" id="CHEBI:17976"/>
        <dbReference type="ChEBI" id="CHEBI:57540"/>
        <dbReference type="ChEBI" id="CHEBI:57945"/>
        <dbReference type="EC" id="7.1.1.2"/>
    </reaction>
</comment>
<dbReference type="PANTHER" id="PTHR43507:SF20">
    <property type="entry name" value="NADH-UBIQUINONE OXIDOREDUCTASE CHAIN 4"/>
    <property type="match status" value="1"/>
</dbReference>
<feature type="transmembrane region" description="Helical" evidence="17">
    <location>
        <begin position="108"/>
        <end position="129"/>
    </location>
</feature>
<dbReference type="InterPro" id="IPR001750">
    <property type="entry name" value="ND/Mrp_TM"/>
</dbReference>
<evidence type="ECO:0000259" key="18">
    <source>
        <dbReference type="Pfam" id="PF00361"/>
    </source>
</evidence>
<keyword evidence="6 17" id="KW-0813">Transport</keyword>
<evidence type="ECO:0000256" key="12">
    <source>
        <dbReference type="ARBA" id="ARBA00023027"/>
    </source>
</evidence>
<feature type="transmembrane region" description="Helical" evidence="17">
    <location>
        <begin position="268"/>
        <end position="288"/>
    </location>
</feature>
<sequence length="440" mass="51298">MMIMLFLLFLIPLCFLNKFWLIKNLLVLLSVFFFTKISFLNYSFISYFMGYDLLSYFLVLLSMWILFLMFMASEKIYKLNDYSELFSFFSILLLVFLVLTFFSMNMFLFYMFFEASLIPILIMIMGWGYQPERIQAGMYMFFYTIMASLPMLLFILYFYLKFSCLDFSFLNLNLSSVILYFMMMMVFLVKLPMFMFHLWLPKAHVEASVAGSMILAGIMLKLGSYGLIRFFHMFLQVGVKLNLILINLSLLGGIIVSLTCLRQSDLKSLIAYSSVVHMGLLLSGFLTLNNWGMVGSITMMLAHGLCSSGLFVLVNLNYERFMSRSIYINKGMLNLIPFLSLCWFLLVSSNMAAPPSLNLLGEILLISSLINYSYLCMYMLILISFFSAVYCLFLYSYSQHGLFYSGIYNFSIINFRELNLLFLHWIPLNLILIKSDFFFI</sequence>
<organism evidence="20">
    <name type="scientific">Halyziini sp. HA</name>
    <dbReference type="NCBI Taxonomy" id="2511224"/>
    <lineage>
        <taxon>Eukaryota</taxon>
        <taxon>Metazoa</taxon>
        <taxon>Ecdysozoa</taxon>
        <taxon>Arthropoda</taxon>
        <taxon>Hexapoda</taxon>
        <taxon>Insecta</taxon>
        <taxon>Pterygota</taxon>
        <taxon>Neoptera</taxon>
        <taxon>Endopterygota</taxon>
        <taxon>Coleoptera</taxon>
        <taxon>Polyphaga</taxon>
        <taxon>Cucujiformia</taxon>
        <taxon>Coccinelloidea</taxon>
        <taxon>Coccinellidae</taxon>
        <taxon>Coccinellinae</taxon>
        <taxon>Halyziini</taxon>
    </lineage>
</organism>
<keyword evidence="13 17" id="KW-0830">Ubiquinone</keyword>
<name>A0A411DAI7_9CUCU</name>
<feature type="domain" description="NADH:ubiquinone oxidoreductase chain 4 N-terminal" evidence="19">
    <location>
        <begin position="1"/>
        <end position="100"/>
    </location>
</feature>
<dbReference type="GO" id="GO:0031966">
    <property type="term" value="C:mitochondrial membrane"/>
    <property type="evidence" value="ECO:0007669"/>
    <property type="project" value="UniProtKB-SubCell"/>
</dbReference>